<reference evidence="2 3" key="1">
    <citation type="journal article" date="2021" name="BMC Genomics">
        <title>Datura genome reveals duplications of psychoactive alkaloid biosynthetic genes and high mutation rate following tissue culture.</title>
        <authorList>
            <person name="Rajewski A."/>
            <person name="Carter-House D."/>
            <person name="Stajich J."/>
            <person name="Litt A."/>
        </authorList>
    </citation>
    <scope>NUCLEOTIDE SEQUENCE [LARGE SCALE GENOMIC DNA]</scope>
    <source>
        <strain evidence="2">AR-01</strain>
    </source>
</reference>
<evidence type="ECO:0000313" key="3">
    <source>
        <dbReference type="Proteomes" id="UP000823775"/>
    </source>
</evidence>
<comment type="caution">
    <text evidence="2">The sequence shown here is derived from an EMBL/GenBank/DDBJ whole genome shotgun (WGS) entry which is preliminary data.</text>
</comment>
<dbReference type="Proteomes" id="UP000823775">
    <property type="component" value="Unassembled WGS sequence"/>
</dbReference>
<evidence type="ECO:0000313" key="2">
    <source>
        <dbReference type="EMBL" id="MCE0481176.1"/>
    </source>
</evidence>
<protein>
    <submittedName>
        <fullName evidence="2">Uncharacterized protein</fullName>
    </submittedName>
</protein>
<dbReference type="EMBL" id="JACEIK010005297">
    <property type="protein sequence ID" value="MCE0481176.1"/>
    <property type="molecule type" value="Genomic_DNA"/>
</dbReference>
<gene>
    <name evidence="2" type="ORF">HAX54_038675</name>
</gene>
<name>A0ABS8VND4_DATST</name>
<proteinExistence type="predicted"/>
<keyword evidence="3" id="KW-1185">Reference proteome</keyword>
<organism evidence="2 3">
    <name type="scientific">Datura stramonium</name>
    <name type="common">Jimsonweed</name>
    <name type="synonym">Common thornapple</name>
    <dbReference type="NCBI Taxonomy" id="4076"/>
    <lineage>
        <taxon>Eukaryota</taxon>
        <taxon>Viridiplantae</taxon>
        <taxon>Streptophyta</taxon>
        <taxon>Embryophyta</taxon>
        <taxon>Tracheophyta</taxon>
        <taxon>Spermatophyta</taxon>
        <taxon>Magnoliopsida</taxon>
        <taxon>eudicotyledons</taxon>
        <taxon>Gunneridae</taxon>
        <taxon>Pentapetalae</taxon>
        <taxon>asterids</taxon>
        <taxon>lamiids</taxon>
        <taxon>Solanales</taxon>
        <taxon>Solanaceae</taxon>
        <taxon>Solanoideae</taxon>
        <taxon>Datureae</taxon>
        <taxon>Datura</taxon>
    </lineage>
</organism>
<sequence>MVDISATTINKMLYGPEFTPATRMTELEYKLSDRHNQRLWLAQKYFGSSAVPTIPDRRRQCFGRRKENIVSQPEVRVPIEHGAARADLETHATKSGQGEGMVEAPTNMARATTGTEPMSLVGPPHTSSAVGVTPREESNETSSTAPQAITATLKPYAILHACIDDMEARVNDRIKDLIMLDLSKFAVTLKRAQDDIVRLQQERQNQEFPITIFEELG</sequence>
<evidence type="ECO:0000256" key="1">
    <source>
        <dbReference type="SAM" id="MobiDB-lite"/>
    </source>
</evidence>
<accession>A0ABS8VND4</accession>
<feature type="region of interest" description="Disordered" evidence="1">
    <location>
        <begin position="113"/>
        <end position="145"/>
    </location>
</feature>